<keyword evidence="8" id="KW-1185">Reference proteome</keyword>
<keyword evidence="3" id="KW-0479">Metal-binding</keyword>
<dbReference type="PANTHER" id="PTHR11959">
    <property type="entry name" value="4-HYDROXYPHENYLPYRUVATE DIOXYGENASE"/>
    <property type="match status" value="1"/>
</dbReference>
<feature type="domain" description="VOC" evidence="6">
    <location>
        <begin position="160"/>
        <end position="311"/>
    </location>
</feature>
<dbReference type="EC" id="1.13.11.46" evidence="7"/>
<dbReference type="PANTHER" id="PTHR11959:SF1">
    <property type="entry name" value="4-HYDROXYPHENYLPYRUVATE DIOXYGENASE"/>
    <property type="match status" value="1"/>
</dbReference>
<dbReference type="CDD" id="cd08342">
    <property type="entry name" value="HPPD_N_like"/>
    <property type="match status" value="1"/>
</dbReference>
<dbReference type="InterPro" id="IPR037523">
    <property type="entry name" value="VOC_core"/>
</dbReference>
<dbReference type="InterPro" id="IPR041735">
    <property type="entry name" value="4OHPhenylPyrv_dOase_C"/>
</dbReference>
<proteinExistence type="inferred from homology"/>
<evidence type="ECO:0000256" key="3">
    <source>
        <dbReference type="ARBA" id="ARBA00022723"/>
    </source>
</evidence>
<evidence type="ECO:0000256" key="4">
    <source>
        <dbReference type="ARBA" id="ARBA00022737"/>
    </source>
</evidence>
<dbReference type="PROSITE" id="PS51819">
    <property type="entry name" value="VOC"/>
    <property type="match status" value="2"/>
</dbReference>
<keyword evidence="7" id="KW-0560">Oxidoreductase</keyword>
<dbReference type="NCBIfam" id="TIGR01263">
    <property type="entry name" value="4HPPD"/>
    <property type="match status" value="1"/>
</dbReference>
<dbReference type="InterPro" id="IPR004360">
    <property type="entry name" value="Glyas_Fos-R_dOase_dom"/>
</dbReference>
<name>A0ABU0R039_9ACTN</name>
<accession>A0ABU0R039</accession>
<dbReference type="EMBL" id="JAUSYP010000001">
    <property type="protein sequence ID" value="MDQ0752998.1"/>
    <property type="molecule type" value="Genomic_DNA"/>
</dbReference>
<evidence type="ECO:0000259" key="6">
    <source>
        <dbReference type="PROSITE" id="PS51819"/>
    </source>
</evidence>
<organism evidence="7 8">
    <name type="scientific">Streptomyces africanus</name>
    <dbReference type="NCBI Taxonomy" id="231024"/>
    <lineage>
        <taxon>Bacteria</taxon>
        <taxon>Bacillati</taxon>
        <taxon>Actinomycetota</taxon>
        <taxon>Actinomycetes</taxon>
        <taxon>Kitasatosporales</taxon>
        <taxon>Streptomycetaceae</taxon>
        <taxon>Streptomyces</taxon>
    </lineage>
</organism>
<dbReference type="Proteomes" id="UP001232755">
    <property type="component" value="Unassembled WGS sequence"/>
</dbReference>
<evidence type="ECO:0000313" key="7">
    <source>
        <dbReference type="EMBL" id="MDQ0752998.1"/>
    </source>
</evidence>
<dbReference type="GO" id="GO:0050585">
    <property type="term" value="F:4-hydroxymandelate synthase activity"/>
    <property type="evidence" value="ECO:0007669"/>
    <property type="project" value="UniProtKB-EC"/>
</dbReference>
<gene>
    <name evidence="7" type="ORF">QF034_007229</name>
</gene>
<keyword evidence="5" id="KW-0408">Iron</keyword>
<dbReference type="InterPro" id="IPR041736">
    <property type="entry name" value="4OHPhenylPyrv_dOase_N"/>
</dbReference>
<dbReference type="Gene3D" id="3.10.180.10">
    <property type="entry name" value="2,3-Dihydroxybiphenyl 1,2-Dioxygenase, domain 1"/>
    <property type="match status" value="2"/>
</dbReference>
<feature type="domain" description="VOC" evidence="6">
    <location>
        <begin position="5"/>
        <end position="135"/>
    </location>
</feature>
<comment type="similarity">
    <text evidence="2">Belongs to the 4HPPD family.</text>
</comment>
<dbReference type="InterPro" id="IPR005956">
    <property type="entry name" value="4OHPhenylPyrv_dOase"/>
</dbReference>
<dbReference type="PIRSF" id="PIRSF009283">
    <property type="entry name" value="HPP_dOase"/>
    <property type="match status" value="1"/>
</dbReference>
<dbReference type="InterPro" id="IPR029068">
    <property type="entry name" value="Glyas_Bleomycin-R_OHBP_Dase"/>
</dbReference>
<comment type="cofactor">
    <cofactor evidence="1">
        <name>Fe cation</name>
        <dbReference type="ChEBI" id="CHEBI:24875"/>
    </cofactor>
</comment>
<dbReference type="RefSeq" id="WP_307178899.1">
    <property type="nucleotide sequence ID" value="NZ_JAUSYP010000001.1"/>
</dbReference>
<dbReference type="Pfam" id="PF00903">
    <property type="entry name" value="Glyoxalase"/>
    <property type="match status" value="2"/>
</dbReference>
<keyword evidence="4" id="KW-0677">Repeat</keyword>
<protein>
    <submittedName>
        <fullName evidence="7">4-hydroxymandelate synthase</fullName>
        <ecNumber evidence="7">1.13.11.46</ecNumber>
    </submittedName>
</protein>
<evidence type="ECO:0000256" key="2">
    <source>
        <dbReference type="ARBA" id="ARBA00005877"/>
    </source>
</evidence>
<evidence type="ECO:0000256" key="5">
    <source>
        <dbReference type="ARBA" id="ARBA00023004"/>
    </source>
</evidence>
<dbReference type="SUPFAM" id="SSF54593">
    <property type="entry name" value="Glyoxalase/Bleomycin resistance protein/Dihydroxybiphenyl dioxygenase"/>
    <property type="match status" value="1"/>
</dbReference>
<sequence>MEIRSIDHVELFVEDAEKTAGQLCDSFGFTLAGRGGAATGLKGCESVLLRQNDIALLLTTASGADHRAAEYVRLHGDGVAVIGIRVDDAHTAFAEAVARGAVPTAPPEEFGPAGARVTFASVTGFGDVEHRFVSRENPQGPFAPVIEETVPHEPGGMLKRVDHFAVCVPAGELDETVRHYQEAFGLTQTFEERIVVGSQAMDSKVVQNESETVTFTIIEPDATRDPGQIDAFVASHGGAGVQHVAFLTDDIAVAVRACGERGVRFLTTPPSYYEMLPARLGRIGVPVEELSALHILADRDPSGVMLQIFTESTHPRRTLFWELIDRRGAHTFGSNNIHALYEAVERQQAAETAHLA</sequence>
<comment type="caution">
    <text evidence="7">The sequence shown here is derived from an EMBL/GenBank/DDBJ whole genome shotgun (WGS) entry which is preliminary data.</text>
</comment>
<evidence type="ECO:0000313" key="8">
    <source>
        <dbReference type="Proteomes" id="UP001232755"/>
    </source>
</evidence>
<evidence type="ECO:0000256" key="1">
    <source>
        <dbReference type="ARBA" id="ARBA00001962"/>
    </source>
</evidence>
<dbReference type="CDD" id="cd07250">
    <property type="entry name" value="HPPD_C_like"/>
    <property type="match status" value="1"/>
</dbReference>
<reference evidence="7 8" key="1">
    <citation type="submission" date="2023-07" db="EMBL/GenBank/DDBJ databases">
        <title>Comparative genomics of wheat-associated soil bacteria to identify genetic determinants of phenazine resistance.</title>
        <authorList>
            <person name="Mouncey N."/>
        </authorList>
    </citation>
    <scope>NUCLEOTIDE SEQUENCE [LARGE SCALE GENOMIC DNA]</scope>
    <source>
        <strain evidence="7 8">B3I12</strain>
    </source>
</reference>